<dbReference type="EMBL" id="JAUEDK010000048">
    <property type="protein sequence ID" value="MDN0076978.1"/>
    <property type="molecule type" value="Genomic_DNA"/>
</dbReference>
<evidence type="ECO:0000256" key="7">
    <source>
        <dbReference type="ARBA" id="ARBA00023065"/>
    </source>
</evidence>
<comment type="caution">
    <text evidence="13">The sequence shown here is derived from an EMBL/GenBank/DDBJ whole genome shotgun (WGS) entry which is preliminary data.</text>
</comment>
<evidence type="ECO:0000256" key="11">
    <source>
        <dbReference type="SAM" id="SignalP"/>
    </source>
</evidence>
<dbReference type="InterPro" id="IPR050298">
    <property type="entry name" value="Gram-neg_bact_OMP"/>
</dbReference>
<reference evidence="13" key="1">
    <citation type="submission" date="2023-06" db="EMBL/GenBank/DDBJ databases">
        <authorList>
            <person name="Zhang S."/>
        </authorList>
    </citation>
    <scope>NUCLEOTIDE SEQUENCE</scope>
    <source>
        <strain evidence="13">SG2303</strain>
    </source>
</reference>
<evidence type="ECO:0000256" key="6">
    <source>
        <dbReference type="ARBA" id="ARBA00022729"/>
    </source>
</evidence>
<dbReference type="PANTHER" id="PTHR34501:SF9">
    <property type="entry name" value="MAJOR OUTER MEMBRANE PROTEIN P.IA"/>
    <property type="match status" value="1"/>
</dbReference>
<evidence type="ECO:0000256" key="4">
    <source>
        <dbReference type="ARBA" id="ARBA00022452"/>
    </source>
</evidence>
<dbReference type="PRINTS" id="PR00184">
    <property type="entry name" value="NEISSPPORIN"/>
</dbReference>
<evidence type="ECO:0000256" key="10">
    <source>
        <dbReference type="ARBA" id="ARBA00023237"/>
    </source>
</evidence>
<keyword evidence="3" id="KW-0813">Transport</keyword>
<dbReference type="SUPFAM" id="SSF56935">
    <property type="entry name" value="Porins"/>
    <property type="match status" value="1"/>
</dbReference>
<evidence type="ECO:0000256" key="1">
    <source>
        <dbReference type="ARBA" id="ARBA00004571"/>
    </source>
</evidence>
<keyword evidence="14" id="KW-1185">Reference proteome</keyword>
<dbReference type="PRINTS" id="PR00182">
    <property type="entry name" value="ECOLNEIPORIN"/>
</dbReference>
<keyword evidence="10" id="KW-0998">Cell outer membrane</keyword>
<feature type="chain" id="PRO_5046234078" evidence="11">
    <location>
        <begin position="23"/>
        <end position="390"/>
    </location>
</feature>
<dbReference type="RefSeq" id="WP_289831607.1">
    <property type="nucleotide sequence ID" value="NZ_JAUEDK010000048.1"/>
</dbReference>
<evidence type="ECO:0000256" key="9">
    <source>
        <dbReference type="ARBA" id="ARBA00023136"/>
    </source>
</evidence>
<dbReference type="InterPro" id="IPR001702">
    <property type="entry name" value="Porin_Gram-ve"/>
</dbReference>
<dbReference type="PANTHER" id="PTHR34501">
    <property type="entry name" value="PROTEIN YDDL-RELATED"/>
    <property type="match status" value="1"/>
</dbReference>
<keyword evidence="8" id="KW-0626">Porin</keyword>
<evidence type="ECO:0000313" key="13">
    <source>
        <dbReference type="EMBL" id="MDN0076978.1"/>
    </source>
</evidence>
<evidence type="ECO:0000256" key="3">
    <source>
        <dbReference type="ARBA" id="ARBA00022448"/>
    </source>
</evidence>
<evidence type="ECO:0000256" key="2">
    <source>
        <dbReference type="ARBA" id="ARBA00011233"/>
    </source>
</evidence>
<comment type="subunit">
    <text evidence="2">Homotrimer.</text>
</comment>
<dbReference type="InterPro" id="IPR033900">
    <property type="entry name" value="Gram_neg_porin_domain"/>
</dbReference>
<feature type="signal peptide" evidence="11">
    <location>
        <begin position="1"/>
        <end position="22"/>
    </location>
</feature>
<organism evidence="13 14">
    <name type="scientific">Crenobacter oryzisoli</name>
    <dbReference type="NCBI Taxonomy" id="3056844"/>
    <lineage>
        <taxon>Bacteria</taxon>
        <taxon>Pseudomonadati</taxon>
        <taxon>Pseudomonadota</taxon>
        <taxon>Betaproteobacteria</taxon>
        <taxon>Neisseriales</taxon>
        <taxon>Neisseriaceae</taxon>
        <taxon>Crenobacter</taxon>
    </lineage>
</organism>
<evidence type="ECO:0000256" key="5">
    <source>
        <dbReference type="ARBA" id="ARBA00022692"/>
    </source>
</evidence>
<evidence type="ECO:0000313" key="14">
    <source>
        <dbReference type="Proteomes" id="UP001168540"/>
    </source>
</evidence>
<accession>A0ABT7XT77</accession>
<comment type="subcellular location">
    <subcellularLocation>
        <location evidence="1">Cell outer membrane</location>
        <topology evidence="1">Multi-pass membrane protein</topology>
    </subcellularLocation>
</comment>
<proteinExistence type="predicted"/>
<keyword evidence="7" id="KW-0406">Ion transport</keyword>
<protein>
    <submittedName>
        <fullName evidence="13">Porin</fullName>
    </submittedName>
</protein>
<dbReference type="InterPro" id="IPR002299">
    <property type="entry name" value="Porin_Neis"/>
</dbReference>
<dbReference type="CDD" id="cd00342">
    <property type="entry name" value="gram_neg_porins"/>
    <property type="match status" value="1"/>
</dbReference>
<feature type="domain" description="Porin" evidence="12">
    <location>
        <begin position="12"/>
        <end position="344"/>
    </location>
</feature>
<evidence type="ECO:0000256" key="8">
    <source>
        <dbReference type="ARBA" id="ARBA00023114"/>
    </source>
</evidence>
<keyword evidence="4" id="KW-1134">Transmembrane beta strand</keyword>
<keyword evidence="9" id="KW-0472">Membrane</keyword>
<sequence>MQKKIIAGLIASALAAPLLAHADVTMYGTINMAVESTQVSGATNPPSNDVTKGRVVSKSIIGFKGNEDLGSGLKAIWQVEQEIRGAEQGGTNDKGQPAVFATRNTFVGLSHADYGTFLIGNYDSAYKRLTNRTLNVLPDTTLDTFDSTSIFSRGEARLKNSVNYTTPVWNGFQGGLSYAFDETRSVDNNPTDPNFGKRLNADRVSLGLNYQIAGLNVGAGWDHSGDGYSTNATTNITSQKTAKTDFYKVGVSYKFDFGTMIGAGYEARLDEVPGQAKSRQADWLFAASQDIGAFSLKAAYARLGQQTANGQTVLGSEAKQWLAGVTYDLSKRTQAYVYGTKITNGSAQNVNFNAGTSPVYDANSNFGTPNASLGKGEDLRAIGVGLKTSF</sequence>
<keyword evidence="5" id="KW-0812">Transmembrane</keyword>
<keyword evidence="6 11" id="KW-0732">Signal</keyword>
<dbReference type="Proteomes" id="UP001168540">
    <property type="component" value="Unassembled WGS sequence"/>
</dbReference>
<dbReference type="Pfam" id="PF13609">
    <property type="entry name" value="Porin_4"/>
    <property type="match status" value="1"/>
</dbReference>
<name>A0ABT7XT77_9NEIS</name>
<dbReference type="Gene3D" id="2.40.160.10">
    <property type="entry name" value="Porin"/>
    <property type="match status" value="1"/>
</dbReference>
<gene>
    <name evidence="13" type="ORF">QU481_19220</name>
</gene>
<evidence type="ECO:0000259" key="12">
    <source>
        <dbReference type="Pfam" id="PF13609"/>
    </source>
</evidence>
<dbReference type="InterPro" id="IPR023614">
    <property type="entry name" value="Porin_dom_sf"/>
</dbReference>